<protein>
    <submittedName>
        <fullName evidence="3">MSHA biogenesis protein MshQ</fullName>
    </submittedName>
</protein>
<feature type="signal peptide" evidence="1">
    <location>
        <begin position="1"/>
        <end position="25"/>
    </location>
</feature>
<evidence type="ECO:0000259" key="2">
    <source>
        <dbReference type="Pfam" id="PF20419"/>
    </source>
</evidence>
<keyword evidence="1" id="KW-0732">Signal</keyword>
<comment type="caution">
    <text evidence="3">The sequence shown here is derived from an EMBL/GenBank/DDBJ whole genome shotgun (WGS) entry which is preliminary data.</text>
</comment>
<sequence>MIHYKWLISILLSTILSISATSVMAFQQIDNSIYFPHVAQGQGSCASSPNPQLIQYGYSQITGTAGDPLAFCSINNISERQNARCDDQFCQVTGGGVASLSLSGGNAFKNSSNNNNQINWCYSGQSIVLNQSNIGKLQLYDSCTLQFSGLSEYKIKSLDMGSSATLVLSSGDYWIETLQLNSNAIVEVEGDVRLFIKNSSSWNSSDINISGAGNLTIVGFNNLSLNGNTQVNGYVYIGNTLALNNSATINGRTTSRRLMMEGNTQINQNEQQGYACFEDDFNRSSLGQNWIPYTSTGSFTPSLISNRLRLTEDQNNQATAVTYQRIFPAAGNLVTVEFDYYAWANLTGDGADGVSIIFSDAEIIPRTGGFGGSLGYAPTTSSNPIKPGFAGGWLGVGLDEWGNYSNPTEGRVGGPGFRRQAVAIRGSEAASYRYLVGTAANLNPKLDVRRTCQWWGGNCSFPGPGPGHRYFITIDSRNNNAVYVRVDRLVNGNMQTVIDWFNVLSNPNQGATPEEFLLSLAGSTGASVNNHEIENFKVCALKSRDVGEQVDHFRFTLPSSDGLTCNAADVQIQACANSSCSELYQQPITATLLPNSLPSAGGGWQGGSQVNMTNGIANLKLRKNSAGNVTVGVQSSVPSAKPFSTNLCRYGSGGYSAQNCTLNFVDSGFILDVPNSYANQSVTGTIKAVRKDNASQLCLPSFQNVQKPVSFWSDYLSPNGGQGFRALSVGVNSVAVGPSSNTATPVVLNFNQNGEASINVSYREAGSLALNARLTASGDEQDLQLTGQTTFIRVPRALVLSTNHSYNLAHPDGKCPAADLSCLVFARADENFNLNIKAVAEAPIEDNDFTNNLGVTNYQQANIELKHTLIAPATGVPGALGEVEYDHQLGSSTTVQQRVSEVGVFDFSLNAPTTYLGLDLASENLPIAVASTGPIGRFIPAYFSPSSVVTSLQAECEVTSPNDESFSYLGQPFGYKDNPGIYLHPKSASGSETVNYFDSAWWRYDRQWDNRIYNDTVNSLPISFDSDLTSVNRVNGVDSRIELSGEILIYQKPPQPIVPFNSKLDLTLLVSDLTDLDGVCYRETASSPCIDYTITDIDDEMKLRWGKLVIHDTYGPETSALSQPITSEYFTANGFVTNSFDSCTRLPDLTNFTLTPTDLTLGSGGAPEVYPTLVSQTLALGAANINFTAPGAGHQGFIDTLLDLNAHGLPWLRPYNDQNSAFENEVSGRVQFGLYRGSDRVIWWREKN</sequence>
<dbReference type="InterPro" id="IPR011050">
    <property type="entry name" value="Pectin_lyase_fold/virulence"/>
</dbReference>
<evidence type="ECO:0000313" key="4">
    <source>
        <dbReference type="Proteomes" id="UP000726136"/>
    </source>
</evidence>
<dbReference type="InterPro" id="IPR013320">
    <property type="entry name" value="ConA-like_dom_sf"/>
</dbReference>
<accession>A0ABR9Z645</accession>
<organism evidence="3 4">
    <name type="scientific">Vibrio anguillarum</name>
    <name type="common">Listonella anguillarum</name>
    <dbReference type="NCBI Taxonomy" id="55601"/>
    <lineage>
        <taxon>Bacteria</taxon>
        <taxon>Pseudomonadati</taxon>
        <taxon>Pseudomonadota</taxon>
        <taxon>Gammaproteobacteria</taxon>
        <taxon>Vibrionales</taxon>
        <taxon>Vibrionaceae</taxon>
        <taxon>Vibrio</taxon>
    </lineage>
</organism>
<dbReference type="Pfam" id="PF20419">
    <property type="entry name" value="DUF6701"/>
    <property type="match status" value="1"/>
</dbReference>
<keyword evidence="4" id="KW-1185">Reference proteome</keyword>
<dbReference type="EMBL" id="RDPI01000013">
    <property type="protein sequence ID" value="MBF4373937.1"/>
    <property type="molecule type" value="Genomic_DNA"/>
</dbReference>
<proteinExistence type="predicted"/>
<reference evidence="3 4" key="1">
    <citation type="journal article" date="2021" name="PeerJ">
        <title>Analysis of 44 Vibrio anguillarum genomes reveals high genetic diversity.</title>
        <authorList>
            <person name="Hansen M.J."/>
            <person name="Dalsgaard I."/>
        </authorList>
    </citation>
    <scope>NUCLEOTIDE SEQUENCE [LARGE SCALE GENOMIC DNA]</scope>
    <source>
        <strain evidence="3 4">040915-1/1B</strain>
    </source>
</reference>
<feature type="domain" description="DUF6701" evidence="2">
    <location>
        <begin position="648"/>
        <end position="1247"/>
    </location>
</feature>
<gene>
    <name evidence="3" type="ORF">EAY46_12740</name>
</gene>
<name>A0ABR9Z645_VIBAN</name>
<dbReference type="SUPFAM" id="SSF51126">
    <property type="entry name" value="Pectin lyase-like"/>
    <property type="match status" value="1"/>
</dbReference>
<dbReference type="SUPFAM" id="SSF49899">
    <property type="entry name" value="Concanavalin A-like lectins/glucanases"/>
    <property type="match status" value="1"/>
</dbReference>
<evidence type="ECO:0000313" key="3">
    <source>
        <dbReference type="EMBL" id="MBF4373937.1"/>
    </source>
</evidence>
<evidence type="ECO:0000256" key="1">
    <source>
        <dbReference type="SAM" id="SignalP"/>
    </source>
</evidence>
<feature type="chain" id="PRO_5045636942" evidence="1">
    <location>
        <begin position="26"/>
        <end position="1248"/>
    </location>
</feature>
<dbReference type="Proteomes" id="UP000726136">
    <property type="component" value="Unassembled WGS sequence"/>
</dbReference>
<dbReference type="InterPro" id="IPR046524">
    <property type="entry name" value="DUF6701"/>
</dbReference>